<accession>A0A7H8TMY3</accession>
<dbReference type="InterPro" id="IPR027417">
    <property type="entry name" value="P-loop_NTPase"/>
</dbReference>
<sequence length="1251" mass="135540">MKGNWPVGRPERPVDPESGPVQRLAHELRELRRTAGSPPYRSMAQTAGFSVTSLAQAAGGERLPSLAVLRGYVQACGGEPADWELRWKAAKSETLQRLVDGAEDASSPYRGLARFEPDHHNLFFGRDRLVEELCELVSQRRFAALFGASGSGKSSLLRAGLIPGLQQEIARGDHPAVLRILTPGPRPAATYRHLLTPSGDEPESWVVVDQFEEVFTLCKDRAERSRFIDLLLAAREPGSRLRVLIAVRADFYVRCSEHRGLADSLKGVGLPVGPMTADELREAITRPAQAAGLLVERELTARIIEEVLDQPGALPMLSHALLETWRGRKGRLLKLADYEAVGGVSGAIAGTAEEFYAQLSAGQQSTARHLMLRLIEPGQGSADTRRPLSRSELEEWVDPDVAEVVERLTRARLLSVDEDGVQLAHEALITNWPRLGEWIGEDRERLRHHRSLTVAARTWLEHDRDPGVLYRGTRLARAEELFANDGSLTVSERSFLLAALAAREAEEQAATHAARRSRLLISSLSAMLVAALVVGLAAWQQHRDNGRQRTETAARRIAAVADSLRSTDPRTAMLLGVAAWRISPLPESRRSLLGSLTQPELGTFNVPAPGERPERFLADAGRTLLSIDGRIWRRWDVATGRRTASGRLPDGTVLAVGPNARVLAIGDSDGARLWDTIAGRWTGAAEPVNAIVDFGVSDRSYVVIGIEDDRAQLRSIADGSVLFETRGVPQGRMVAGPGDRLVAVCPAGKAPQVWEIGARRALPGDWEDARGSCDGEHETLAFNGAQLAVLSTKGVRVWDIASGRRVADIDAPGVQSVAFTRDGDFLATADSQEIRVWRLSDHSAPAFRHPLNSQRLQYSGLAWDATRPVLRYLEGGTVHLLDLSATVTSAWRERPLAKELLSPDGRFLATAERSGSHYRFQLRNIRDGHVLTLPAPPLPVSSDRSMPLARQDRTALLAFSPDSAALAYGVSAPGLEAAPQRFTVWDTYHERARTSLNLATPVSLEGVGAIALGPGGHTLYADRTPPVGDPGIETWDTARRRKTAVISAGAGAGFGAFRADPHLVVRPDGHLLIDDDRTVRAGKAVARDLVQGDGVSAIAFAPDSSRLAVGDLSGRVALWNSALRHRTGILRNVFPVSHDAPETVSALAFSPDGRTLAVGGTEGTLQLWDTATQQPLGGPVATPGESIDTLAFSTDSGILYAGSAHIPLQRYTVDAKRAVRQVCERAGGTELTREQWGTYIPDAPYRKLCSG</sequence>
<name>A0A7H8TMY3_STRCX</name>
<dbReference type="InterPro" id="IPR036322">
    <property type="entry name" value="WD40_repeat_dom_sf"/>
</dbReference>
<dbReference type="Pfam" id="PF00400">
    <property type="entry name" value="WD40"/>
    <property type="match status" value="3"/>
</dbReference>
<evidence type="ECO:0000259" key="3">
    <source>
        <dbReference type="Pfam" id="PF20703"/>
    </source>
</evidence>
<evidence type="ECO:0000313" key="4">
    <source>
        <dbReference type="EMBL" id="QKZ24794.1"/>
    </source>
</evidence>
<dbReference type="Pfam" id="PF20703">
    <property type="entry name" value="nSTAND1"/>
    <property type="match status" value="1"/>
</dbReference>
<dbReference type="InterPro" id="IPR015943">
    <property type="entry name" value="WD40/YVTN_repeat-like_dom_sf"/>
</dbReference>
<dbReference type="SUPFAM" id="SSF50960">
    <property type="entry name" value="TolB, C-terminal domain"/>
    <property type="match status" value="1"/>
</dbReference>
<dbReference type="PANTHER" id="PTHR19879">
    <property type="entry name" value="TRANSCRIPTION INITIATION FACTOR TFIID"/>
    <property type="match status" value="1"/>
</dbReference>
<dbReference type="InterPro" id="IPR049052">
    <property type="entry name" value="nSTAND1"/>
</dbReference>
<dbReference type="InterPro" id="IPR001680">
    <property type="entry name" value="WD40_rpt"/>
</dbReference>
<feature type="domain" description="Novel STAND NTPase 1" evidence="3">
    <location>
        <begin position="108"/>
        <end position="466"/>
    </location>
</feature>
<dbReference type="AlphaFoldDB" id="A0A7H8TMY3"/>
<dbReference type="Proteomes" id="UP000509418">
    <property type="component" value="Chromosome"/>
</dbReference>
<evidence type="ECO:0000256" key="1">
    <source>
        <dbReference type="PROSITE-ProRule" id="PRU00221"/>
    </source>
</evidence>
<dbReference type="SUPFAM" id="SSF50978">
    <property type="entry name" value="WD40 repeat-like"/>
    <property type="match status" value="1"/>
</dbReference>
<proteinExistence type="predicted"/>
<reference evidence="4 5" key="1">
    <citation type="submission" date="2020-06" db="EMBL/GenBank/DDBJ databases">
        <title>Genome mining for natural products.</title>
        <authorList>
            <person name="Zhang B."/>
            <person name="Shi J."/>
            <person name="Ge H."/>
        </authorList>
    </citation>
    <scope>NUCLEOTIDE SEQUENCE [LARGE SCALE GENOMIC DNA]</scope>
    <source>
        <strain evidence="4 5">NA02069</strain>
    </source>
</reference>
<evidence type="ECO:0000313" key="5">
    <source>
        <dbReference type="Proteomes" id="UP000509418"/>
    </source>
</evidence>
<organism evidence="4 5">
    <name type="scientific">Streptomyces chartreusis</name>
    <dbReference type="NCBI Taxonomy" id="1969"/>
    <lineage>
        <taxon>Bacteria</taxon>
        <taxon>Bacillati</taxon>
        <taxon>Actinomycetota</taxon>
        <taxon>Actinomycetes</taxon>
        <taxon>Kitasatosporales</taxon>
        <taxon>Streptomycetaceae</taxon>
        <taxon>Streptomyces</taxon>
    </lineage>
</organism>
<keyword evidence="5" id="KW-1185">Reference proteome</keyword>
<dbReference type="EMBL" id="CP056041">
    <property type="protein sequence ID" value="QKZ24794.1"/>
    <property type="molecule type" value="Genomic_DNA"/>
</dbReference>
<feature type="region of interest" description="Disordered" evidence="2">
    <location>
        <begin position="1"/>
        <end position="21"/>
    </location>
</feature>
<dbReference type="SMART" id="SM00320">
    <property type="entry name" value="WD40"/>
    <property type="match status" value="4"/>
</dbReference>
<keyword evidence="1" id="KW-0853">WD repeat</keyword>
<evidence type="ECO:0000256" key="2">
    <source>
        <dbReference type="SAM" id="MobiDB-lite"/>
    </source>
</evidence>
<protein>
    <recommendedName>
        <fullName evidence="3">Novel STAND NTPase 1 domain-containing protein</fullName>
    </recommendedName>
</protein>
<dbReference type="PROSITE" id="PS50294">
    <property type="entry name" value="WD_REPEATS_REGION"/>
    <property type="match status" value="1"/>
</dbReference>
<feature type="repeat" description="WD" evidence="1">
    <location>
        <begin position="1144"/>
        <end position="1178"/>
    </location>
</feature>
<dbReference type="PROSITE" id="PS50082">
    <property type="entry name" value="WD_REPEATS_2"/>
    <property type="match status" value="1"/>
</dbReference>
<dbReference type="PANTHER" id="PTHR19879:SF9">
    <property type="entry name" value="TRANSCRIPTION INITIATION FACTOR TFIID SUBUNIT 5"/>
    <property type="match status" value="1"/>
</dbReference>
<dbReference type="SUPFAM" id="SSF52540">
    <property type="entry name" value="P-loop containing nucleoside triphosphate hydrolases"/>
    <property type="match status" value="1"/>
</dbReference>
<dbReference type="Gene3D" id="3.40.50.300">
    <property type="entry name" value="P-loop containing nucleotide triphosphate hydrolases"/>
    <property type="match status" value="1"/>
</dbReference>
<dbReference type="SUPFAM" id="SSF69322">
    <property type="entry name" value="Tricorn protease domain 2"/>
    <property type="match status" value="1"/>
</dbReference>
<gene>
    <name evidence="4" type="ORF">HUT05_16435</name>
</gene>
<dbReference type="Gene3D" id="2.130.10.10">
    <property type="entry name" value="YVTN repeat-like/Quinoprotein amine dehydrogenase"/>
    <property type="match status" value="3"/>
</dbReference>